<comment type="caution">
    <text evidence="1">The sequence shown here is derived from an EMBL/GenBank/DDBJ whole genome shotgun (WGS) entry which is preliminary data.</text>
</comment>
<dbReference type="EMBL" id="JACRSQ010000044">
    <property type="protein sequence ID" value="MBC8545080.1"/>
    <property type="molecule type" value="Genomic_DNA"/>
</dbReference>
<organism evidence="1 2">
    <name type="scientific">Bianquea renquensis</name>
    <dbReference type="NCBI Taxonomy" id="2763661"/>
    <lineage>
        <taxon>Bacteria</taxon>
        <taxon>Bacillati</taxon>
        <taxon>Bacillota</taxon>
        <taxon>Clostridia</taxon>
        <taxon>Eubacteriales</taxon>
        <taxon>Bianqueaceae</taxon>
        <taxon>Bianquea</taxon>
    </lineage>
</organism>
<dbReference type="Proteomes" id="UP000657006">
    <property type="component" value="Unassembled WGS sequence"/>
</dbReference>
<protein>
    <submittedName>
        <fullName evidence="1">Uncharacterized protein</fullName>
    </submittedName>
</protein>
<proteinExistence type="predicted"/>
<name>A0A926DTM9_9FIRM</name>
<gene>
    <name evidence="1" type="ORF">H8730_16180</name>
</gene>
<dbReference type="AlphaFoldDB" id="A0A926DTM9"/>
<sequence>MHAGEASNCSTQRALRDKFYAPTGETIMPAEIQNEKCTPAGRLPIYVRAGPSFSRQPLFIFVGDTAKKQGLSCYALLLPRWMLNSVYA</sequence>
<evidence type="ECO:0000313" key="2">
    <source>
        <dbReference type="Proteomes" id="UP000657006"/>
    </source>
</evidence>
<keyword evidence="2" id="KW-1185">Reference proteome</keyword>
<evidence type="ECO:0000313" key="1">
    <source>
        <dbReference type="EMBL" id="MBC8545080.1"/>
    </source>
</evidence>
<reference evidence="1" key="1">
    <citation type="submission" date="2020-08" db="EMBL/GenBank/DDBJ databases">
        <title>Genome public.</title>
        <authorList>
            <person name="Liu C."/>
            <person name="Sun Q."/>
        </authorList>
    </citation>
    <scope>NUCLEOTIDE SEQUENCE</scope>
    <source>
        <strain evidence="1">NSJ-32</strain>
    </source>
</reference>
<dbReference type="RefSeq" id="WP_249290184.1">
    <property type="nucleotide sequence ID" value="NZ_JACRSQ010000044.1"/>
</dbReference>
<accession>A0A926DTM9</accession>